<keyword evidence="1" id="KW-0812">Transmembrane</keyword>
<proteinExistence type="predicted"/>
<reference evidence="2 3" key="1">
    <citation type="submission" date="2017-12" db="EMBL/GenBank/DDBJ databases">
        <title>Sequencing the genomes of 1000 Actinobacteria strains.</title>
        <authorList>
            <person name="Klenk H.-P."/>
        </authorList>
    </citation>
    <scope>NUCLEOTIDE SEQUENCE [LARGE SCALE GENOMIC DNA]</scope>
    <source>
        <strain evidence="2 3">DSM 44489</strain>
    </source>
</reference>
<name>A0A2N3WX85_9NOCA</name>
<keyword evidence="1" id="KW-1133">Transmembrane helix</keyword>
<protein>
    <submittedName>
        <fullName evidence="2">Uncharacterized protein</fullName>
    </submittedName>
</protein>
<evidence type="ECO:0000313" key="2">
    <source>
        <dbReference type="EMBL" id="PKV98486.1"/>
    </source>
</evidence>
<dbReference type="EMBL" id="PJMW01000001">
    <property type="protein sequence ID" value="PKV98486.1"/>
    <property type="molecule type" value="Genomic_DNA"/>
</dbReference>
<keyword evidence="1" id="KW-0472">Membrane</keyword>
<sequence>MFGQERLVSPLEHFAARLSAIVMLLLPVIVKCTVCRCATAAKLGRDAAAIRFIRRIGVCGPHDIVLVHRHPDTGPATARQ</sequence>
<comment type="caution">
    <text evidence="2">The sequence shown here is derived from an EMBL/GenBank/DDBJ whole genome shotgun (WGS) entry which is preliminary data.</text>
</comment>
<keyword evidence="3" id="KW-1185">Reference proteome</keyword>
<evidence type="ECO:0000313" key="3">
    <source>
        <dbReference type="Proteomes" id="UP000233766"/>
    </source>
</evidence>
<gene>
    <name evidence="2" type="ORF">ATK86_0505</name>
</gene>
<accession>A0A2N3WX85</accession>
<organism evidence="2 3">
    <name type="scientific">Nocardia fluminea</name>
    <dbReference type="NCBI Taxonomy" id="134984"/>
    <lineage>
        <taxon>Bacteria</taxon>
        <taxon>Bacillati</taxon>
        <taxon>Actinomycetota</taxon>
        <taxon>Actinomycetes</taxon>
        <taxon>Mycobacteriales</taxon>
        <taxon>Nocardiaceae</taxon>
        <taxon>Nocardia</taxon>
    </lineage>
</organism>
<dbReference type="Proteomes" id="UP000233766">
    <property type="component" value="Unassembled WGS sequence"/>
</dbReference>
<dbReference type="AlphaFoldDB" id="A0A2N3WX85"/>
<evidence type="ECO:0000256" key="1">
    <source>
        <dbReference type="SAM" id="Phobius"/>
    </source>
</evidence>
<feature type="transmembrane region" description="Helical" evidence="1">
    <location>
        <begin position="14"/>
        <end position="34"/>
    </location>
</feature>